<protein>
    <recommendedName>
        <fullName evidence="1">Fungal-type protein kinase domain-containing protein</fullName>
    </recommendedName>
</protein>
<sequence length="301" mass="34720">MRQIESARQRFCGSTCSFKTLVSEGVEMRKGDATNLLARTADYAPFHPSRDSIDAAVQHYANTGKLVKSNNHLDGFWADFPLSSRKRKESEDQIFVCLQAIIEDLRKVECLEEGVNEPRQPQFHYMSCPNNWMAGEIGGTNFRIDACITSNPDSKTVILADTAVVAEFRKSSENEELHQNRQQLVSAANQIMNDDPRRIWIYGITIEHTTMSVWYFCHSHSVMSAPFDFTTDIKSFIRVFMSFLYATPEEIGYDPTIRRQLYDNMFHYIYELKTDEGPKYFRTIEPLFNSRVLCITGRKTQ</sequence>
<dbReference type="AlphaFoldDB" id="A0A9P5X8I9"/>
<dbReference type="OrthoDB" id="3260094at2759"/>
<feature type="domain" description="Fungal-type protein kinase" evidence="1">
    <location>
        <begin position="153"/>
        <end position="300"/>
    </location>
</feature>
<evidence type="ECO:0000259" key="1">
    <source>
        <dbReference type="Pfam" id="PF17667"/>
    </source>
</evidence>
<name>A0A9P5X8I9_9AGAR</name>
<comment type="caution">
    <text evidence="2">The sequence shown here is derived from an EMBL/GenBank/DDBJ whole genome shotgun (WGS) entry which is preliminary data.</text>
</comment>
<dbReference type="PANTHER" id="PTHR38248">
    <property type="entry name" value="FUNK1 6"/>
    <property type="match status" value="1"/>
</dbReference>
<gene>
    <name evidence="2" type="ORF">P691DRAFT_761318</name>
</gene>
<organism evidence="2 3">
    <name type="scientific">Macrolepiota fuliginosa MF-IS2</name>
    <dbReference type="NCBI Taxonomy" id="1400762"/>
    <lineage>
        <taxon>Eukaryota</taxon>
        <taxon>Fungi</taxon>
        <taxon>Dikarya</taxon>
        <taxon>Basidiomycota</taxon>
        <taxon>Agaricomycotina</taxon>
        <taxon>Agaricomycetes</taxon>
        <taxon>Agaricomycetidae</taxon>
        <taxon>Agaricales</taxon>
        <taxon>Agaricineae</taxon>
        <taxon>Agaricaceae</taxon>
        <taxon>Macrolepiota</taxon>
    </lineage>
</organism>
<reference evidence="2" key="1">
    <citation type="submission" date="2020-11" db="EMBL/GenBank/DDBJ databases">
        <authorList>
            <consortium name="DOE Joint Genome Institute"/>
            <person name="Ahrendt S."/>
            <person name="Riley R."/>
            <person name="Andreopoulos W."/>
            <person name="Labutti K."/>
            <person name="Pangilinan J."/>
            <person name="Ruiz-Duenas F.J."/>
            <person name="Barrasa J.M."/>
            <person name="Sanchez-Garcia M."/>
            <person name="Camarero S."/>
            <person name="Miyauchi S."/>
            <person name="Serrano A."/>
            <person name="Linde D."/>
            <person name="Babiker R."/>
            <person name="Drula E."/>
            <person name="Ayuso-Fernandez I."/>
            <person name="Pacheco R."/>
            <person name="Padilla G."/>
            <person name="Ferreira P."/>
            <person name="Barriuso J."/>
            <person name="Kellner H."/>
            <person name="Castanera R."/>
            <person name="Alfaro M."/>
            <person name="Ramirez L."/>
            <person name="Pisabarro A.G."/>
            <person name="Kuo A."/>
            <person name="Tritt A."/>
            <person name="Lipzen A."/>
            <person name="He G."/>
            <person name="Yan M."/>
            <person name="Ng V."/>
            <person name="Cullen D."/>
            <person name="Martin F."/>
            <person name="Rosso M.-N."/>
            <person name="Henrissat B."/>
            <person name="Hibbett D."/>
            <person name="Martinez A.T."/>
            <person name="Grigoriev I.V."/>
        </authorList>
    </citation>
    <scope>NUCLEOTIDE SEQUENCE</scope>
    <source>
        <strain evidence="2">MF-IS2</strain>
    </source>
</reference>
<dbReference type="EMBL" id="MU151228">
    <property type="protein sequence ID" value="KAF9446808.1"/>
    <property type="molecule type" value="Genomic_DNA"/>
</dbReference>
<accession>A0A9P5X8I9</accession>
<keyword evidence="3" id="KW-1185">Reference proteome</keyword>
<evidence type="ECO:0000313" key="2">
    <source>
        <dbReference type="EMBL" id="KAF9446808.1"/>
    </source>
</evidence>
<evidence type="ECO:0000313" key="3">
    <source>
        <dbReference type="Proteomes" id="UP000807342"/>
    </source>
</evidence>
<dbReference type="Proteomes" id="UP000807342">
    <property type="component" value="Unassembled WGS sequence"/>
</dbReference>
<dbReference type="InterPro" id="IPR040976">
    <property type="entry name" value="Pkinase_fungal"/>
</dbReference>
<proteinExistence type="predicted"/>
<dbReference type="PANTHER" id="PTHR38248:SF2">
    <property type="entry name" value="FUNK1 11"/>
    <property type="match status" value="1"/>
</dbReference>
<feature type="non-terminal residue" evidence="2">
    <location>
        <position position="301"/>
    </location>
</feature>
<dbReference type="Pfam" id="PF17667">
    <property type="entry name" value="Pkinase_fungal"/>
    <property type="match status" value="1"/>
</dbReference>